<dbReference type="Pfam" id="PF02518">
    <property type="entry name" value="HATPase_c"/>
    <property type="match status" value="1"/>
</dbReference>
<dbReference type="InterPro" id="IPR005467">
    <property type="entry name" value="His_kinase_dom"/>
</dbReference>
<name>A0ABZ2FZ85_9SPHN</name>
<dbReference type="RefSeq" id="WP_338501112.1">
    <property type="nucleotide sequence ID" value="NZ_CP145607.1"/>
</dbReference>
<dbReference type="PRINTS" id="PR00344">
    <property type="entry name" value="BCTRLSENSOR"/>
</dbReference>
<feature type="transmembrane region" description="Helical" evidence="6">
    <location>
        <begin position="12"/>
        <end position="34"/>
    </location>
</feature>
<evidence type="ECO:0000313" key="9">
    <source>
        <dbReference type="EMBL" id="WWM69202.1"/>
    </source>
</evidence>
<dbReference type="GO" id="GO:0005524">
    <property type="term" value="F:ATP binding"/>
    <property type="evidence" value="ECO:0007669"/>
    <property type="project" value="UniProtKB-KW"/>
</dbReference>
<dbReference type="SUPFAM" id="SSF52172">
    <property type="entry name" value="CheY-like"/>
    <property type="match status" value="1"/>
</dbReference>
<dbReference type="PANTHER" id="PTHR43065">
    <property type="entry name" value="SENSOR HISTIDINE KINASE"/>
    <property type="match status" value="1"/>
</dbReference>
<proteinExistence type="predicted"/>
<dbReference type="InterPro" id="IPR004358">
    <property type="entry name" value="Sig_transdc_His_kin-like_C"/>
</dbReference>
<evidence type="ECO:0000313" key="10">
    <source>
        <dbReference type="Proteomes" id="UP001382935"/>
    </source>
</evidence>
<keyword evidence="6" id="KW-1133">Transmembrane helix</keyword>
<sequence>MSGIMASVRRFQSLPVAIFATALLIVLGGMIVILQNEATYGRAQKAQAEGLTEVLAASVTAALDFGDTVAAQEAVDAFQVNRQIEWIVVYDRTGTAVASFARAGVTSPQDRASVREASANRVQIIRPVIQSGQRVGSVALQMDREATARRVTRYLLLGGLLLLAALVVAGLGVTQAQLRSANQDLSARAEALAQANVLLEDQMAQRAHAEEQLRQSQKMQALGQLTGGIAHDFNNLLTVIQGSADILMRETVEDARRIRFAKAIVQAATSASALTSQLLAFARRQPLRPVRIDINDLVRSLRDLLDRTLGERITIKTLLCAEGCPVEADLAQMQSAILNIASNARDAMPEGGILTIGTENVSAPEGQQIHLTLKDSGSGMDEETRARVFEPFFTTKAAGKGTGLGLSQVYGFATQSGGDVRISSAAGSGTSITMILPCTSAPTTSTKAPTPTASKLRPVRILVVEDNEQVGAFAEALLADQGHRVSRVSSAEDALALIGERSFDLVFSDVVMPGMGGLRLAEILAVERPELPLILATGYSEEITKRGPSGRPFILKPYRLTTLLEAIASALPEFADA</sequence>
<dbReference type="SUPFAM" id="SSF55874">
    <property type="entry name" value="ATPase domain of HSP90 chaperone/DNA topoisomerase II/histidine kinase"/>
    <property type="match status" value="1"/>
</dbReference>
<evidence type="ECO:0000256" key="4">
    <source>
        <dbReference type="PROSITE-ProRule" id="PRU00169"/>
    </source>
</evidence>
<keyword evidence="6" id="KW-0812">Transmembrane</keyword>
<gene>
    <name evidence="9" type="ORF">V6R86_00405</name>
</gene>
<feature type="transmembrane region" description="Helical" evidence="6">
    <location>
        <begin position="154"/>
        <end position="173"/>
    </location>
</feature>
<keyword evidence="6" id="KW-0472">Membrane</keyword>
<keyword evidence="5" id="KW-0175">Coiled coil</keyword>
<evidence type="ECO:0000256" key="6">
    <source>
        <dbReference type="SAM" id="Phobius"/>
    </source>
</evidence>
<dbReference type="SMART" id="SM00387">
    <property type="entry name" value="HATPase_c"/>
    <property type="match status" value="1"/>
</dbReference>
<dbReference type="PANTHER" id="PTHR43065:SF49">
    <property type="entry name" value="HISTIDINE KINASE"/>
    <property type="match status" value="1"/>
</dbReference>
<evidence type="ECO:0000256" key="3">
    <source>
        <dbReference type="ARBA" id="ARBA00022553"/>
    </source>
</evidence>
<keyword evidence="9" id="KW-0547">Nucleotide-binding</keyword>
<keyword evidence="3 4" id="KW-0597">Phosphoprotein</keyword>
<evidence type="ECO:0000259" key="7">
    <source>
        <dbReference type="PROSITE" id="PS50109"/>
    </source>
</evidence>
<dbReference type="InterPro" id="IPR003661">
    <property type="entry name" value="HisK_dim/P_dom"/>
</dbReference>
<dbReference type="InterPro" id="IPR036097">
    <property type="entry name" value="HisK_dim/P_sf"/>
</dbReference>
<dbReference type="Gene3D" id="3.40.50.2300">
    <property type="match status" value="1"/>
</dbReference>
<dbReference type="Pfam" id="PF17152">
    <property type="entry name" value="CHASE8"/>
    <property type="match status" value="1"/>
</dbReference>
<dbReference type="Pfam" id="PF00072">
    <property type="entry name" value="Response_reg"/>
    <property type="match status" value="1"/>
</dbReference>
<dbReference type="InterPro" id="IPR011006">
    <property type="entry name" value="CheY-like_superfamily"/>
</dbReference>
<dbReference type="CDD" id="cd00082">
    <property type="entry name" value="HisKA"/>
    <property type="match status" value="1"/>
</dbReference>
<dbReference type="Gene3D" id="1.10.287.130">
    <property type="match status" value="1"/>
</dbReference>
<accession>A0ABZ2FZ85</accession>
<dbReference type="EMBL" id="CP145607">
    <property type="protein sequence ID" value="WWM69202.1"/>
    <property type="molecule type" value="Genomic_DNA"/>
</dbReference>
<organism evidence="9 10">
    <name type="scientific">Sphingomonas kaistensis</name>
    <dbReference type="NCBI Taxonomy" id="298708"/>
    <lineage>
        <taxon>Bacteria</taxon>
        <taxon>Pseudomonadati</taxon>
        <taxon>Pseudomonadota</taxon>
        <taxon>Alphaproteobacteria</taxon>
        <taxon>Sphingomonadales</taxon>
        <taxon>Sphingomonadaceae</taxon>
        <taxon>Sphingomonas</taxon>
    </lineage>
</organism>
<dbReference type="SMART" id="SM00388">
    <property type="entry name" value="HisKA"/>
    <property type="match status" value="1"/>
</dbReference>
<dbReference type="InterPro" id="IPR003594">
    <property type="entry name" value="HATPase_dom"/>
</dbReference>
<keyword evidence="10" id="KW-1185">Reference proteome</keyword>
<dbReference type="SMART" id="SM00448">
    <property type="entry name" value="REC"/>
    <property type="match status" value="1"/>
</dbReference>
<evidence type="ECO:0000256" key="5">
    <source>
        <dbReference type="SAM" id="Coils"/>
    </source>
</evidence>
<evidence type="ECO:0000256" key="2">
    <source>
        <dbReference type="ARBA" id="ARBA00012438"/>
    </source>
</evidence>
<dbReference type="InterPro" id="IPR001789">
    <property type="entry name" value="Sig_transdc_resp-reg_receiver"/>
</dbReference>
<dbReference type="InterPro" id="IPR036890">
    <property type="entry name" value="HATPase_C_sf"/>
</dbReference>
<dbReference type="InterPro" id="IPR033417">
    <property type="entry name" value="CHASE8"/>
</dbReference>
<dbReference type="EC" id="2.7.13.3" evidence="2"/>
<evidence type="ECO:0000256" key="1">
    <source>
        <dbReference type="ARBA" id="ARBA00000085"/>
    </source>
</evidence>
<feature type="domain" description="Histidine kinase" evidence="7">
    <location>
        <begin position="228"/>
        <end position="440"/>
    </location>
</feature>
<evidence type="ECO:0000259" key="8">
    <source>
        <dbReference type="PROSITE" id="PS50110"/>
    </source>
</evidence>
<reference evidence="9 10" key="1">
    <citation type="submission" date="2024-02" db="EMBL/GenBank/DDBJ databases">
        <title>Full genome sequence of Sphingomonas kaistensis.</title>
        <authorList>
            <person name="Poletto B.L."/>
            <person name="Silva G."/>
            <person name="Galante D."/>
            <person name="Campos K.R."/>
            <person name="Santos M.B.N."/>
            <person name="Sacchi C.T."/>
        </authorList>
    </citation>
    <scope>NUCLEOTIDE SEQUENCE [LARGE SCALE GENOMIC DNA]</scope>
    <source>
        <strain evidence="9 10">MA4R</strain>
    </source>
</reference>
<dbReference type="Pfam" id="PF00512">
    <property type="entry name" value="HisKA"/>
    <property type="match status" value="1"/>
</dbReference>
<dbReference type="SUPFAM" id="SSF47384">
    <property type="entry name" value="Homodimeric domain of signal transducing histidine kinase"/>
    <property type="match status" value="1"/>
</dbReference>
<feature type="domain" description="Response regulatory" evidence="8">
    <location>
        <begin position="460"/>
        <end position="571"/>
    </location>
</feature>
<dbReference type="Proteomes" id="UP001382935">
    <property type="component" value="Chromosome"/>
</dbReference>
<feature type="coiled-coil region" evidence="5">
    <location>
        <begin position="182"/>
        <end position="219"/>
    </location>
</feature>
<keyword evidence="9" id="KW-0067">ATP-binding</keyword>
<dbReference type="PROSITE" id="PS50110">
    <property type="entry name" value="RESPONSE_REGULATORY"/>
    <property type="match status" value="1"/>
</dbReference>
<protein>
    <recommendedName>
        <fullName evidence="2">histidine kinase</fullName>
        <ecNumber evidence="2">2.7.13.3</ecNumber>
    </recommendedName>
</protein>
<dbReference type="PROSITE" id="PS50109">
    <property type="entry name" value="HIS_KIN"/>
    <property type="match status" value="1"/>
</dbReference>
<dbReference type="Gene3D" id="3.30.565.10">
    <property type="entry name" value="Histidine kinase-like ATPase, C-terminal domain"/>
    <property type="match status" value="1"/>
</dbReference>
<feature type="modified residue" description="4-aspartylphosphate" evidence="4">
    <location>
        <position position="509"/>
    </location>
</feature>
<comment type="catalytic activity">
    <reaction evidence="1">
        <text>ATP + protein L-histidine = ADP + protein N-phospho-L-histidine.</text>
        <dbReference type="EC" id="2.7.13.3"/>
    </reaction>
</comment>